<proteinExistence type="predicted"/>
<sequence length="173" mass="19768">MNITILILLLITNISYAYNTNIKDWNSITKNNDIIKQTTDFSCGPASLSLLLKTEKNMDIKEIDIISDIIYRSEKGTEKEKIVNGFSLLDLKKSAERIGVKMKGVRYDDIEKEKIKTPSIILLEGKNYSHFVVLDYIDTNYATILDPEKGITHFPIYKLKSIWKGYSLVIGDI</sequence>
<organism evidence="2">
    <name type="scientific">Salmonella enterica</name>
    <name type="common">Salmonella choleraesuis</name>
    <dbReference type="NCBI Taxonomy" id="28901"/>
    <lineage>
        <taxon>Bacteria</taxon>
        <taxon>Pseudomonadati</taxon>
        <taxon>Pseudomonadota</taxon>
        <taxon>Gammaproteobacteria</taxon>
        <taxon>Enterobacterales</taxon>
        <taxon>Enterobacteriaceae</taxon>
        <taxon>Salmonella</taxon>
    </lineage>
</organism>
<dbReference type="Pfam" id="PF03412">
    <property type="entry name" value="Peptidase_C39"/>
    <property type="match status" value="1"/>
</dbReference>
<protein>
    <recommendedName>
        <fullName evidence="1">Peptidase C39 domain-containing protein</fullName>
    </recommendedName>
</protein>
<dbReference type="GO" id="GO:0008233">
    <property type="term" value="F:peptidase activity"/>
    <property type="evidence" value="ECO:0007669"/>
    <property type="project" value="InterPro"/>
</dbReference>
<feature type="domain" description="Peptidase C39" evidence="1">
    <location>
        <begin position="37"/>
        <end position="170"/>
    </location>
</feature>
<dbReference type="Gene3D" id="3.90.70.10">
    <property type="entry name" value="Cysteine proteinases"/>
    <property type="match status" value="1"/>
</dbReference>
<dbReference type="AlphaFoldDB" id="A0A7U7QNC4"/>
<dbReference type="GO" id="GO:0006508">
    <property type="term" value="P:proteolysis"/>
    <property type="evidence" value="ECO:0007669"/>
    <property type="project" value="InterPro"/>
</dbReference>
<evidence type="ECO:0000259" key="1">
    <source>
        <dbReference type="PROSITE" id="PS50990"/>
    </source>
</evidence>
<dbReference type="InterPro" id="IPR005074">
    <property type="entry name" value="Peptidase_C39"/>
</dbReference>
<dbReference type="PROSITE" id="PS50990">
    <property type="entry name" value="PEPTIDASE_C39"/>
    <property type="match status" value="1"/>
</dbReference>
<dbReference type="GO" id="GO:0005524">
    <property type="term" value="F:ATP binding"/>
    <property type="evidence" value="ECO:0007669"/>
    <property type="project" value="InterPro"/>
</dbReference>
<gene>
    <name evidence="2" type="ORF">NL99_27440</name>
</gene>
<evidence type="ECO:0000313" key="2">
    <source>
        <dbReference type="EMBL" id="EAA8668564.1"/>
    </source>
</evidence>
<reference evidence="2" key="1">
    <citation type="submission" date="2018-08" db="EMBL/GenBank/DDBJ databases">
        <authorList>
            <consortium name="GenomeTrakr network: Whole genome sequencing for foodborne pathogen traceback"/>
        </authorList>
    </citation>
    <scope>NUCLEOTIDE SEQUENCE [LARGE SCALE GENOMIC DNA]</scope>
    <source>
        <strain evidence="2">FLUFL-367</strain>
    </source>
</reference>
<comment type="caution">
    <text evidence="2">The sequence shown here is derived from an EMBL/GenBank/DDBJ whole genome shotgun (WGS) entry which is preliminary data.</text>
</comment>
<dbReference type="GO" id="GO:0016020">
    <property type="term" value="C:membrane"/>
    <property type="evidence" value="ECO:0007669"/>
    <property type="project" value="InterPro"/>
</dbReference>
<accession>A0A7U7QNC4</accession>
<name>A0A7U7QNC4_SALER</name>
<dbReference type="EMBL" id="AAACVH010000093">
    <property type="protein sequence ID" value="EAA8668564.1"/>
    <property type="molecule type" value="Genomic_DNA"/>
</dbReference>
<dbReference type="Proteomes" id="UP000839834">
    <property type="component" value="Unassembled WGS sequence"/>
</dbReference>